<evidence type="ECO:0000313" key="2">
    <source>
        <dbReference type="EMBL" id="KAA6395025.1"/>
    </source>
</evidence>
<gene>
    <name evidence="2" type="ORF">EZS28_009446</name>
</gene>
<proteinExistence type="predicted"/>
<protein>
    <submittedName>
        <fullName evidence="2">Uncharacterized protein</fullName>
    </submittedName>
</protein>
<reference evidence="2 3" key="1">
    <citation type="submission" date="2019-03" db="EMBL/GenBank/DDBJ databases">
        <title>Single cell metagenomics reveals metabolic interactions within the superorganism composed of flagellate Streblomastix strix and complex community of Bacteroidetes bacteria on its surface.</title>
        <authorList>
            <person name="Treitli S.C."/>
            <person name="Kolisko M."/>
            <person name="Husnik F."/>
            <person name="Keeling P."/>
            <person name="Hampl V."/>
        </authorList>
    </citation>
    <scope>NUCLEOTIDE SEQUENCE [LARGE SCALE GENOMIC DNA]</scope>
    <source>
        <strain evidence="2">ST1C</strain>
    </source>
</reference>
<name>A0A5J4WKZ3_9EUKA</name>
<evidence type="ECO:0000313" key="3">
    <source>
        <dbReference type="Proteomes" id="UP000324800"/>
    </source>
</evidence>
<sequence length="344" mass="37510">MVLQQQVFQMNILKEIIDIQVMYLQLYLKKDSSSGNVGTQTIYAKSGHQHQLQFSSNIPVTDSANGSQDSSTDSALSNHSNPINVETNAGNILKPDRKVDNGTPTFYARNDHLHPLNVSVVDPLPDGEATAGLANTYARSDHIHPINVLSNIPIKDTVNKVVGTQTTFARSDHAHPLNVSTALPVKTITAVGSADTQNIYARIDHQHPLQSVTTEIPPVDSGTDGVANQVNYATENHWHPLNTITATPLQHNENGNAGNTTYYDRCNHAHLINVYPNNGSLLKPNFNLSNGTSAYYSRLDHVYLLTVTFPANLSAPDYVKSGVSDLQVLLSDGTSKSLSYFMLV</sequence>
<comment type="caution">
    <text evidence="2">The sequence shown here is derived from an EMBL/GenBank/DDBJ whole genome shotgun (WGS) entry which is preliminary data.</text>
</comment>
<dbReference type="EMBL" id="SNRW01001787">
    <property type="protein sequence ID" value="KAA6395025.1"/>
    <property type="molecule type" value="Genomic_DNA"/>
</dbReference>
<feature type="region of interest" description="Disordered" evidence="1">
    <location>
        <begin position="58"/>
        <end position="105"/>
    </location>
</feature>
<dbReference type="Proteomes" id="UP000324800">
    <property type="component" value="Unassembled WGS sequence"/>
</dbReference>
<dbReference type="AlphaFoldDB" id="A0A5J4WKZ3"/>
<feature type="compositionally biased region" description="Polar residues" evidence="1">
    <location>
        <begin position="58"/>
        <end position="90"/>
    </location>
</feature>
<organism evidence="2 3">
    <name type="scientific">Streblomastix strix</name>
    <dbReference type="NCBI Taxonomy" id="222440"/>
    <lineage>
        <taxon>Eukaryota</taxon>
        <taxon>Metamonada</taxon>
        <taxon>Preaxostyla</taxon>
        <taxon>Oxymonadida</taxon>
        <taxon>Streblomastigidae</taxon>
        <taxon>Streblomastix</taxon>
    </lineage>
</organism>
<evidence type="ECO:0000256" key="1">
    <source>
        <dbReference type="SAM" id="MobiDB-lite"/>
    </source>
</evidence>
<accession>A0A5J4WKZ3</accession>